<keyword evidence="4" id="KW-1185">Reference proteome</keyword>
<dbReference type="STRING" id="42156.A0A3P6U0A7"/>
<dbReference type="AlphaFoldDB" id="A0A3P6U0A7"/>
<evidence type="ECO:0000256" key="2">
    <source>
        <dbReference type="SAM" id="MobiDB-lite"/>
    </source>
</evidence>
<evidence type="ECO:0000313" key="3">
    <source>
        <dbReference type="EMBL" id="VDK87345.1"/>
    </source>
</evidence>
<protein>
    <submittedName>
        <fullName evidence="3">Uncharacterized protein</fullName>
    </submittedName>
</protein>
<evidence type="ECO:0000313" key="4">
    <source>
        <dbReference type="Proteomes" id="UP000277928"/>
    </source>
</evidence>
<dbReference type="EMBL" id="UYRX01000952">
    <property type="protein sequence ID" value="VDK87345.1"/>
    <property type="molecule type" value="Genomic_DNA"/>
</dbReference>
<comment type="similarity">
    <text evidence="1">Belongs to the rogdi family.</text>
</comment>
<dbReference type="OrthoDB" id="66510at2759"/>
<dbReference type="InterPro" id="IPR028241">
    <property type="entry name" value="RAVE2/Rogdi"/>
</dbReference>
<dbReference type="OMA" id="NILMECA"/>
<proteinExistence type="inferred from homology"/>
<dbReference type="Proteomes" id="UP000277928">
    <property type="component" value="Unassembled WGS sequence"/>
</dbReference>
<dbReference type="PANTHER" id="PTHR13618">
    <property type="entry name" value="LEUCINE ZIPPER CONTAINING TRANSCRIPTION FACTOR LZF1"/>
    <property type="match status" value="1"/>
</dbReference>
<reference evidence="3 4" key="1">
    <citation type="submission" date="2018-08" db="EMBL/GenBank/DDBJ databases">
        <authorList>
            <person name="Laetsch R D."/>
            <person name="Stevens L."/>
            <person name="Kumar S."/>
            <person name="Blaxter L. M."/>
        </authorList>
    </citation>
    <scope>NUCLEOTIDE SEQUENCE [LARGE SCALE GENOMIC DNA]</scope>
</reference>
<feature type="compositionally biased region" description="Acidic residues" evidence="2">
    <location>
        <begin position="16"/>
        <end position="25"/>
    </location>
</feature>
<dbReference type="Pfam" id="PF10259">
    <property type="entry name" value="Rogdi_lz"/>
    <property type="match status" value="1"/>
</dbReference>
<feature type="region of interest" description="Disordered" evidence="2">
    <location>
        <begin position="1"/>
        <end position="30"/>
    </location>
</feature>
<dbReference type="GO" id="GO:0043291">
    <property type="term" value="C:RAVE complex"/>
    <property type="evidence" value="ECO:0007669"/>
    <property type="project" value="TreeGrafter"/>
</dbReference>
<organism evidence="3 4">
    <name type="scientific">Litomosoides sigmodontis</name>
    <name type="common">Filarial nematode worm</name>
    <dbReference type="NCBI Taxonomy" id="42156"/>
    <lineage>
        <taxon>Eukaryota</taxon>
        <taxon>Metazoa</taxon>
        <taxon>Ecdysozoa</taxon>
        <taxon>Nematoda</taxon>
        <taxon>Chromadorea</taxon>
        <taxon>Rhabditida</taxon>
        <taxon>Spirurina</taxon>
        <taxon>Spiruromorpha</taxon>
        <taxon>Filarioidea</taxon>
        <taxon>Onchocercidae</taxon>
        <taxon>Litomosoides</taxon>
    </lineage>
</organism>
<gene>
    <name evidence="3" type="ORF">NLS_LOCUS8097</name>
</gene>
<sequence>MSDVDVATETVYRQSDEDDDEGDDGGIDRSIPEARKERALLIQRVLLTEQQWFQSLEVIRTFAKLEDILRQICKKMNLSAKVDSSVKLGAENPATEKFSLVQRVGAEVLKCSVVLHGESIIQTEVIMKYLKMPGGVYRGAAQPDVQWKLQQLQDADNYYVQALNILVRELKWIKQMSPDDIGKMSSTVITTLAKIKSLVGQARSTLCIPEKHTLLELCNSTITRCFNPPLPPDLVFSYYIIENRLVCAAYQATSKTGGTQGLTVTLADCLLPKLVDVLFLADRALSITQQLSYNVSVLEERINTYSHICS</sequence>
<evidence type="ECO:0000256" key="1">
    <source>
        <dbReference type="ARBA" id="ARBA00005535"/>
    </source>
</evidence>
<name>A0A3P6U0A7_LITSI</name>
<accession>A0A3P6U0A7</accession>
<dbReference type="PANTHER" id="PTHR13618:SF1">
    <property type="entry name" value="PROTEIN ROGDI HOMOLOG"/>
    <property type="match status" value="1"/>
</dbReference>